<evidence type="ECO:0000256" key="7">
    <source>
        <dbReference type="ARBA" id="ARBA00023065"/>
    </source>
</evidence>
<dbReference type="PANTHER" id="PTHR34501:SF9">
    <property type="entry name" value="MAJOR OUTER MEMBRANE PROTEIN P.IA"/>
    <property type="match status" value="1"/>
</dbReference>
<keyword evidence="5" id="KW-0812">Transmembrane</keyword>
<feature type="chain" id="PRO_5040399171" evidence="11">
    <location>
        <begin position="21"/>
        <end position="384"/>
    </location>
</feature>
<dbReference type="GO" id="GO:0046930">
    <property type="term" value="C:pore complex"/>
    <property type="evidence" value="ECO:0007669"/>
    <property type="project" value="UniProtKB-KW"/>
</dbReference>
<dbReference type="RefSeq" id="WP_201070715.1">
    <property type="nucleotide sequence ID" value="NZ_CAJNAS010000004.1"/>
</dbReference>
<name>A0A9N8MM55_9BURK</name>
<evidence type="ECO:0000256" key="1">
    <source>
        <dbReference type="ARBA" id="ARBA00004571"/>
    </source>
</evidence>
<feature type="signal peptide" evidence="11">
    <location>
        <begin position="1"/>
        <end position="20"/>
    </location>
</feature>
<evidence type="ECO:0000256" key="10">
    <source>
        <dbReference type="ARBA" id="ARBA00023237"/>
    </source>
</evidence>
<evidence type="ECO:0000313" key="14">
    <source>
        <dbReference type="Proteomes" id="UP000675121"/>
    </source>
</evidence>
<sequence length="384" mass="40747">MKSKWIAAAALAATGSAAYAQSSVTLYGVIDSGFLYQSANAGNFQSKVNLGHVYELKDGGIYSSIWGLKGTEDIGGGYKVNFKLQGAFNSSSGKTGLADAPTATAMFNQQTTVGVSSPYGSLDLGRQIVPMIYAMADTDVRNAQYFGSVLTGWLGMNQAAGWQGTSTNGPIGALYDDNAIVYRSPKFYGASLALEYAPGGVAGQFQGGTRESAVLQYSNYGLNLAAVYYNGHDTNPFTTTSTGTIVTAPSTGLNNNQFYYLGAQYTFRGLSVSSSYSRARDPVNTSGPKGFNLEMFSGGLGYKFSPTFKVTSGFYYLHDRNVGANHSAEYALGAEYNLSKNTLTYAQVGYVDNHGDMSQTIIYGAPVPEGRSATAAMIGIRHTF</sequence>
<protein>
    <submittedName>
        <fullName evidence="13">Outer membrane porin protein 32</fullName>
    </submittedName>
</protein>
<dbReference type="EMBL" id="CAJNAS010000004">
    <property type="protein sequence ID" value="CAE6877299.1"/>
    <property type="molecule type" value="Genomic_DNA"/>
</dbReference>
<dbReference type="InterPro" id="IPR050298">
    <property type="entry name" value="Gram-neg_bact_OMP"/>
</dbReference>
<dbReference type="AlphaFoldDB" id="A0A9N8MM55"/>
<evidence type="ECO:0000256" key="9">
    <source>
        <dbReference type="ARBA" id="ARBA00023136"/>
    </source>
</evidence>
<dbReference type="SUPFAM" id="SSF56935">
    <property type="entry name" value="Porins"/>
    <property type="match status" value="1"/>
</dbReference>
<evidence type="ECO:0000256" key="4">
    <source>
        <dbReference type="ARBA" id="ARBA00022452"/>
    </source>
</evidence>
<evidence type="ECO:0000256" key="8">
    <source>
        <dbReference type="ARBA" id="ARBA00023114"/>
    </source>
</evidence>
<dbReference type="GO" id="GO:0015288">
    <property type="term" value="F:porin activity"/>
    <property type="evidence" value="ECO:0007669"/>
    <property type="project" value="UniProtKB-KW"/>
</dbReference>
<reference evidence="13" key="1">
    <citation type="submission" date="2021-02" db="EMBL/GenBank/DDBJ databases">
        <authorList>
            <person name="Vanwijnsberghe S."/>
        </authorList>
    </citation>
    <scope>NUCLEOTIDE SEQUENCE</scope>
    <source>
        <strain evidence="13">R-70211</strain>
    </source>
</reference>
<accession>A0A9N8MM55</accession>
<keyword evidence="9" id="KW-0472">Membrane</keyword>
<comment type="subcellular location">
    <subcellularLocation>
        <location evidence="1">Cell outer membrane</location>
        <topology evidence="1">Multi-pass membrane protein</topology>
    </subcellularLocation>
</comment>
<dbReference type="InterPro" id="IPR023614">
    <property type="entry name" value="Porin_dom_sf"/>
</dbReference>
<keyword evidence="4" id="KW-1134">Transmembrane beta strand</keyword>
<keyword evidence="14" id="KW-1185">Reference proteome</keyword>
<comment type="subunit">
    <text evidence="2">Homotrimer.</text>
</comment>
<keyword evidence="3" id="KW-0813">Transport</keyword>
<keyword evidence="6 11" id="KW-0732">Signal</keyword>
<evidence type="ECO:0000256" key="6">
    <source>
        <dbReference type="ARBA" id="ARBA00022729"/>
    </source>
</evidence>
<proteinExistence type="predicted"/>
<dbReference type="CDD" id="cd00342">
    <property type="entry name" value="gram_neg_porins"/>
    <property type="match status" value="1"/>
</dbReference>
<keyword evidence="8" id="KW-0626">Porin</keyword>
<dbReference type="InterPro" id="IPR033900">
    <property type="entry name" value="Gram_neg_porin_domain"/>
</dbReference>
<dbReference type="GO" id="GO:0006811">
    <property type="term" value="P:monoatomic ion transport"/>
    <property type="evidence" value="ECO:0007669"/>
    <property type="project" value="UniProtKB-KW"/>
</dbReference>
<feature type="domain" description="Porin" evidence="12">
    <location>
        <begin position="7"/>
        <end position="355"/>
    </location>
</feature>
<organism evidence="13 14">
    <name type="scientific">Paraburkholderia domus</name>
    <dbReference type="NCBI Taxonomy" id="2793075"/>
    <lineage>
        <taxon>Bacteria</taxon>
        <taxon>Pseudomonadati</taxon>
        <taxon>Pseudomonadota</taxon>
        <taxon>Betaproteobacteria</taxon>
        <taxon>Burkholderiales</taxon>
        <taxon>Burkholderiaceae</taxon>
        <taxon>Paraburkholderia</taxon>
    </lineage>
</organism>
<keyword evidence="10" id="KW-0998">Cell outer membrane</keyword>
<keyword evidence="7" id="KW-0406">Ion transport</keyword>
<dbReference type="PANTHER" id="PTHR34501">
    <property type="entry name" value="PROTEIN YDDL-RELATED"/>
    <property type="match status" value="1"/>
</dbReference>
<dbReference type="GO" id="GO:0009279">
    <property type="term" value="C:cell outer membrane"/>
    <property type="evidence" value="ECO:0007669"/>
    <property type="project" value="UniProtKB-SubCell"/>
</dbReference>
<dbReference type="Gene3D" id="2.40.160.10">
    <property type="entry name" value="Porin"/>
    <property type="match status" value="1"/>
</dbReference>
<evidence type="ECO:0000256" key="3">
    <source>
        <dbReference type="ARBA" id="ARBA00022448"/>
    </source>
</evidence>
<evidence type="ECO:0000259" key="12">
    <source>
        <dbReference type="Pfam" id="PF13609"/>
    </source>
</evidence>
<evidence type="ECO:0000256" key="2">
    <source>
        <dbReference type="ARBA" id="ARBA00011233"/>
    </source>
</evidence>
<evidence type="ECO:0000256" key="5">
    <source>
        <dbReference type="ARBA" id="ARBA00022692"/>
    </source>
</evidence>
<evidence type="ECO:0000313" key="13">
    <source>
        <dbReference type="EMBL" id="CAE6877299.1"/>
    </source>
</evidence>
<evidence type="ECO:0000256" key="11">
    <source>
        <dbReference type="SAM" id="SignalP"/>
    </source>
</evidence>
<gene>
    <name evidence="13" type="ORF">R70211_01860</name>
</gene>
<dbReference type="Proteomes" id="UP000675121">
    <property type="component" value="Unassembled WGS sequence"/>
</dbReference>
<dbReference type="Pfam" id="PF13609">
    <property type="entry name" value="Porin_4"/>
    <property type="match status" value="1"/>
</dbReference>
<comment type="caution">
    <text evidence="13">The sequence shown here is derived from an EMBL/GenBank/DDBJ whole genome shotgun (WGS) entry which is preliminary data.</text>
</comment>